<feature type="transmembrane region" description="Helical" evidence="1">
    <location>
        <begin position="7"/>
        <end position="25"/>
    </location>
</feature>
<protein>
    <submittedName>
        <fullName evidence="2">Uncharacterized protein</fullName>
    </submittedName>
</protein>
<sequence length="73" mass="8085">MELSTKLCISLCVFAPAFIYFLIAVSRSPETKAHAGFIKQSEMIYKSQSFPPEARKKAAALADNPQLVRGLPR</sequence>
<keyword evidence="1" id="KW-0812">Transmembrane</keyword>
<proteinExistence type="predicted"/>
<gene>
    <name evidence="2" type="ORF">GCK32_007165</name>
</gene>
<evidence type="ECO:0000313" key="2">
    <source>
        <dbReference type="EMBL" id="KAK5979452.1"/>
    </source>
</evidence>
<keyword evidence="1" id="KW-0472">Membrane</keyword>
<keyword evidence="1" id="KW-1133">Transmembrane helix</keyword>
<reference evidence="2 3" key="1">
    <citation type="submission" date="2019-10" db="EMBL/GenBank/DDBJ databases">
        <title>Assembly and Annotation for the nematode Trichostrongylus colubriformis.</title>
        <authorList>
            <person name="Martin J."/>
        </authorList>
    </citation>
    <scope>NUCLEOTIDE SEQUENCE [LARGE SCALE GENOMIC DNA]</scope>
    <source>
        <strain evidence="2">G859</strain>
        <tissue evidence="2">Whole worm</tissue>
    </source>
</reference>
<evidence type="ECO:0000313" key="3">
    <source>
        <dbReference type="Proteomes" id="UP001331761"/>
    </source>
</evidence>
<dbReference type="EMBL" id="WIXE01008348">
    <property type="protein sequence ID" value="KAK5979452.1"/>
    <property type="molecule type" value="Genomic_DNA"/>
</dbReference>
<name>A0AAN8FRP3_TRICO</name>
<accession>A0AAN8FRP3</accession>
<dbReference type="Proteomes" id="UP001331761">
    <property type="component" value="Unassembled WGS sequence"/>
</dbReference>
<evidence type="ECO:0000256" key="1">
    <source>
        <dbReference type="SAM" id="Phobius"/>
    </source>
</evidence>
<dbReference type="AlphaFoldDB" id="A0AAN8FRP3"/>
<keyword evidence="3" id="KW-1185">Reference proteome</keyword>
<comment type="caution">
    <text evidence="2">The sequence shown here is derived from an EMBL/GenBank/DDBJ whole genome shotgun (WGS) entry which is preliminary data.</text>
</comment>
<organism evidence="2 3">
    <name type="scientific">Trichostrongylus colubriformis</name>
    <name type="common">Black scour worm</name>
    <dbReference type="NCBI Taxonomy" id="6319"/>
    <lineage>
        <taxon>Eukaryota</taxon>
        <taxon>Metazoa</taxon>
        <taxon>Ecdysozoa</taxon>
        <taxon>Nematoda</taxon>
        <taxon>Chromadorea</taxon>
        <taxon>Rhabditida</taxon>
        <taxon>Rhabditina</taxon>
        <taxon>Rhabditomorpha</taxon>
        <taxon>Strongyloidea</taxon>
        <taxon>Trichostrongylidae</taxon>
        <taxon>Trichostrongylus</taxon>
    </lineage>
</organism>